<dbReference type="EMBL" id="BDGG01000002">
    <property type="protein sequence ID" value="GAU93986.1"/>
    <property type="molecule type" value="Genomic_DNA"/>
</dbReference>
<proteinExistence type="predicted"/>
<dbReference type="OrthoDB" id="10418315at2759"/>
<evidence type="ECO:0000256" key="1">
    <source>
        <dbReference type="SAM" id="SignalP"/>
    </source>
</evidence>
<gene>
    <name evidence="2" type="primary">RvY_05835-1</name>
    <name evidence="2" type="synonym">RvY_05835.1</name>
    <name evidence="2" type="ORF">RvY_05835</name>
</gene>
<protein>
    <submittedName>
        <fullName evidence="2">Uncharacterized protein</fullName>
    </submittedName>
</protein>
<sequence length="603" mass="68833">MEYHEILLWTGSFVLVVASVFAAEPGTIPSIIMGDFESLPGGRGNIAEFGKALRLPTGLSDRNVVRFFKNNGSYYHQFVFENTTFVLTFPFGFGELRTLHAQDKIIDYTYYLEITPNDPNKATIFARYAERDGWMSFTVEAVFSKGGMTVTYTHSDVLDNIMARRSYRRLIPKTALGYYENEQSKQSSNFKQIGLKLLTPIGGSSSGNNKVYLGQSGKYYILKYLLDPETVQIEYPFIVGEVQRRTINSQQVEYVVDVEKGESINTTIVRGQFSPATGDRWLWTAVIDRQGINATYRIGSVEATRKYRRALPLHFFGTFVASSQEDQNFGAFNSVYHGPGVKMDASTALTFRKNPQNSSYELQVKNAFGSDESMVVPFQLADFGDASTEMTIASQPYKISFYYEGGEKPVLFGEYQNLANENSFTSNYTFDGRGVMVGYRRETTTGPMTAKRFFRRQLPLIIYGKYESVMNSKDFSNFALGIYFPELLTKTIMEYYENNGTYFQKFSYPANVNTTFHEVPFTLGERYQQQVKGRWVMEYTYLAYEGDRTQLRTVFVEKRTAATLKSTPSWGEFAVTRDFTQEGYTSTYTYGNVTAQRTYRRLV</sequence>
<dbReference type="Proteomes" id="UP000186922">
    <property type="component" value="Unassembled WGS sequence"/>
</dbReference>
<evidence type="ECO:0000313" key="3">
    <source>
        <dbReference type="Proteomes" id="UP000186922"/>
    </source>
</evidence>
<comment type="caution">
    <text evidence="2">The sequence shown here is derived from an EMBL/GenBank/DDBJ whole genome shotgun (WGS) entry which is preliminary data.</text>
</comment>
<keyword evidence="1" id="KW-0732">Signal</keyword>
<evidence type="ECO:0000313" key="2">
    <source>
        <dbReference type="EMBL" id="GAU93986.1"/>
    </source>
</evidence>
<name>A0A1D1UWF1_RAMVA</name>
<organism evidence="2 3">
    <name type="scientific">Ramazzottius varieornatus</name>
    <name type="common">Water bear</name>
    <name type="synonym">Tardigrade</name>
    <dbReference type="NCBI Taxonomy" id="947166"/>
    <lineage>
        <taxon>Eukaryota</taxon>
        <taxon>Metazoa</taxon>
        <taxon>Ecdysozoa</taxon>
        <taxon>Tardigrada</taxon>
        <taxon>Eutardigrada</taxon>
        <taxon>Parachela</taxon>
        <taxon>Hypsibioidea</taxon>
        <taxon>Ramazzottiidae</taxon>
        <taxon>Ramazzottius</taxon>
    </lineage>
</organism>
<reference evidence="2 3" key="1">
    <citation type="journal article" date="2016" name="Nat. Commun.">
        <title>Extremotolerant tardigrade genome and improved radiotolerance of human cultured cells by tardigrade-unique protein.</title>
        <authorList>
            <person name="Hashimoto T."/>
            <person name="Horikawa D.D."/>
            <person name="Saito Y."/>
            <person name="Kuwahara H."/>
            <person name="Kozuka-Hata H."/>
            <person name="Shin-I T."/>
            <person name="Minakuchi Y."/>
            <person name="Ohishi K."/>
            <person name="Motoyama A."/>
            <person name="Aizu T."/>
            <person name="Enomoto A."/>
            <person name="Kondo K."/>
            <person name="Tanaka S."/>
            <person name="Hara Y."/>
            <person name="Koshikawa S."/>
            <person name="Sagara H."/>
            <person name="Miura T."/>
            <person name="Yokobori S."/>
            <person name="Miyagawa K."/>
            <person name="Suzuki Y."/>
            <person name="Kubo T."/>
            <person name="Oyama M."/>
            <person name="Kohara Y."/>
            <person name="Fujiyama A."/>
            <person name="Arakawa K."/>
            <person name="Katayama T."/>
            <person name="Toyoda A."/>
            <person name="Kunieda T."/>
        </authorList>
    </citation>
    <scope>NUCLEOTIDE SEQUENCE [LARGE SCALE GENOMIC DNA]</scope>
    <source>
        <strain evidence="2 3">YOKOZUNA-1</strain>
    </source>
</reference>
<accession>A0A1D1UWF1</accession>
<keyword evidence="3" id="KW-1185">Reference proteome</keyword>
<feature type="chain" id="PRO_5008897690" evidence="1">
    <location>
        <begin position="23"/>
        <end position="603"/>
    </location>
</feature>
<feature type="signal peptide" evidence="1">
    <location>
        <begin position="1"/>
        <end position="22"/>
    </location>
</feature>
<dbReference type="AlphaFoldDB" id="A0A1D1UWF1"/>